<dbReference type="Proteomes" id="UP000001568">
    <property type="component" value="Chromosome 5"/>
</dbReference>
<accession>A4RY64</accession>
<dbReference type="GO" id="GO:0016020">
    <property type="term" value="C:membrane"/>
    <property type="evidence" value="ECO:0007669"/>
    <property type="project" value="UniProtKB-SubCell"/>
</dbReference>
<dbReference type="eggNOG" id="KOG2532">
    <property type="taxonomic scope" value="Eukaryota"/>
</dbReference>
<evidence type="ECO:0000256" key="1">
    <source>
        <dbReference type="ARBA" id="ARBA00004141"/>
    </source>
</evidence>
<dbReference type="HOGENOM" id="CLU_001265_5_11_1"/>
<proteinExistence type="inferred from homology"/>
<keyword evidence="2 6" id="KW-0812">Transmembrane</keyword>
<dbReference type="PANTHER" id="PTHR11662:SF243">
    <property type="entry name" value="ANION TRANSPORTER 6, CHLOROPLASTIC-RELATED"/>
    <property type="match status" value="1"/>
</dbReference>
<protein>
    <submittedName>
        <fullName evidence="8">MFS family transporter: phosphate/sugar</fullName>
    </submittedName>
</protein>
<keyword evidence="9" id="KW-1185">Reference proteome</keyword>
<evidence type="ECO:0000256" key="2">
    <source>
        <dbReference type="ARBA" id="ARBA00022692"/>
    </source>
</evidence>
<feature type="domain" description="Major facilitator superfamily (MFS) profile" evidence="7">
    <location>
        <begin position="12"/>
        <end position="423"/>
    </location>
</feature>
<feature type="transmembrane region" description="Helical" evidence="6">
    <location>
        <begin position="139"/>
        <end position="161"/>
    </location>
</feature>
<dbReference type="OMA" id="DIKHNGP"/>
<dbReference type="GO" id="GO:0022857">
    <property type="term" value="F:transmembrane transporter activity"/>
    <property type="evidence" value="ECO:0007669"/>
    <property type="project" value="InterPro"/>
</dbReference>
<feature type="transmembrane region" description="Helical" evidence="6">
    <location>
        <begin position="78"/>
        <end position="100"/>
    </location>
</feature>
<feature type="transmembrane region" description="Helical" evidence="6">
    <location>
        <begin position="365"/>
        <end position="390"/>
    </location>
</feature>
<evidence type="ECO:0000256" key="5">
    <source>
        <dbReference type="ARBA" id="ARBA00024362"/>
    </source>
</evidence>
<dbReference type="Gramene" id="ABO96408">
    <property type="protein sequence ID" value="ABO96408"/>
    <property type="gene ID" value="OSTLU_38823"/>
</dbReference>
<comment type="similarity">
    <text evidence="5">Belongs to the major facilitator superfamily. Sodium/anion cotransporter (TC 2.A.1.14) family.</text>
</comment>
<dbReference type="OrthoDB" id="2250022at2759"/>
<evidence type="ECO:0000313" key="9">
    <source>
        <dbReference type="Proteomes" id="UP000001568"/>
    </source>
</evidence>
<dbReference type="Gene3D" id="1.20.1250.20">
    <property type="entry name" value="MFS general substrate transporter like domains"/>
    <property type="match status" value="2"/>
</dbReference>
<dbReference type="PANTHER" id="PTHR11662">
    <property type="entry name" value="SOLUTE CARRIER FAMILY 17"/>
    <property type="match status" value="1"/>
</dbReference>
<feature type="transmembrane region" description="Helical" evidence="6">
    <location>
        <begin position="330"/>
        <end position="353"/>
    </location>
</feature>
<evidence type="ECO:0000313" key="8">
    <source>
        <dbReference type="EMBL" id="ABO96408.1"/>
    </source>
</evidence>
<dbReference type="InterPro" id="IPR050382">
    <property type="entry name" value="MFS_Na/Anion_cotransporter"/>
</dbReference>
<dbReference type="EMBL" id="CP000585">
    <property type="protein sequence ID" value="ABO96408.1"/>
    <property type="molecule type" value="Genomic_DNA"/>
</dbReference>
<dbReference type="InterPro" id="IPR011701">
    <property type="entry name" value="MFS"/>
</dbReference>
<dbReference type="PROSITE" id="PS50850">
    <property type="entry name" value="MFS"/>
    <property type="match status" value="1"/>
</dbReference>
<dbReference type="FunFam" id="1.20.1250.20:FF:000272">
    <property type="entry name" value="Probable anion transporter 6, chloroplastic"/>
    <property type="match status" value="1"/>
</dbReference>
<dbReference type="KEGG" id="olu:OSTLU_38823"/>
<feature type="transmembrane region" description="Helical" evidence="6">
    <location>
        <begin position="12"/>
        <end position="38"/>
    </location>
</feature>
<dbReference type="InterPro" id="IPR036259">
    <property type="entry name" value="MFS_trans_sf"/>
</dbReference>
<organism evidence="8 9">
    <name type="scientific">Ostreococcus lucimarinus (strain CCE9901)</name>
    <dbReference type="NCBI Taxonomy" id="436017"/>
    <lineage>
        <taxon>Eukaryota</taxon>
        <taxon>Viridiplantae</taxon>
        <taxon>Chlorophyta</taxon>
        <taxon>Mamiellophyceae</taxon>
        <taxon>Mamiellales</taxon>
        <taxon>Bathycoccaceae</taxon>
        <taxon>Ostreococcus</taxon>
    </lineage>
</organism>
<reference evidence="8 9" key="1">
    <citation type="journal article" date="2007" name="Proc. Natl. Acad. Sci. U.S.A.">
        <title>The tiny eukaryote Ostreococcus provides genomic insights into the paradox of plankton speciation.</title>
        <authorList>
            <person name="Palenik B."/>
            <person name="Grimwood J."/>
            <person name="Aerts A."/>
            <person name="Rouze P."/>
            <person name="Salamov A."/>
            <person name="Putnam N."/>
            <person name="Dupont C."/>
            <person name="Jorgensen R."/>
            <person name="Derelle E."/>
            <person name="Rombauts S."/>
            <person name="Zhou K."/>
            <person name="Otillar R."/>
            <person name="Merchant S.S."/>
            <person name="Podell S."/>
            <person name="Gaasterland T."/>
            <person name="Napoli C."/>
            <person name="Gendler K."/>
            <person name="Manuell A."/>
            <person name="Tai V."/>
            <person name="Vallon O."/>
            <person name="Piganeau G."/>
            <person name="Jancek S."/>
            <person name="Heijde M."/>
            <person name="Jabbari K."/>
            <person name="Bowler C."/>
            <person name="Lohr M."/>
            <person name="Robbens S."/>
            <person name="Werner G."/>
            <person name="Dubchak I."/>
            <person name="Pazour G.J."/>
            <person name="Ren Q."/>
            <person name="Paulsen I."/>
            <person name="Delwiche C."/>
            <person name="Schmutz J."/>
            <person name="Rokhsar D."/>
            <person name="Van de Peer Y."/>
            <person name="Moreau H."/>
            <person name="Grigoriev I.V."/>
        </authorList>
    </citation>
    <scope>NUCLEOTIDE SEQUENCE [LARGE SCALE GENOMIC DNA]</scope>
    <source>
        <strain evidence="8 9">CCE9901</strain>
    </source>
</reference>
<feature type="transmembrane region" description="Helical" evidence="6">
    <location>
        <begin position="106"/>
        <end position="127"/>
    </location>
</feature>
<evidence type="ECO:0000256" key="4">
    <source>
        <dbReference type="ARBA" id="ARBA00023136"/>
    </source>
</evidence>
<evidence type="ECO:0000256" key="3">
    <source>
        <dbReference type="ARBA" id="ARBA00022989"/>
    </source>
</evidence>
<evidence type="ECO:0000259" key="7">
    <source>
        <dbReference type="PROSITE" id="PS50850"/>
    </source>
</evidence>
<dbReference type="SUPFAM" id="SSF103473">
    <property type="entry name" value="MFS general substrate transporter"/>
    <property type="match status" value="1"/>
</dbReference>
<dbReference type="RefSeq" id="XP_001418115.1">
    <property type="nucleotide sequence ID" value="XM_001418078.1"/>
</dbReference>
<sequence length="429" mass="45850">MTEGGQKKRWGMVFALFIAFVLCNLDKVNMSVAIVPMAESFGWTATQKGLVASAFFWGYSFTQIPGGWLASKYGGKAVLFWGVMLWSFGTLIAPWCAALGMPALLASRFLVGLGEGVAPSAATGVLAKGVPPSQRSKAVTSAFGGLDVGSLLGLLIAPPIIFHLGGWAAVFYLFGALGFFWGAWWFISYMRDSSTDMKEVETTGAKKGLSIPWAAFVRNPQFWALTVAHFTWNYFSYGLLAWLPSFLASAMGVTLSKSSFLSILPYLSTVIVTALIAPLAGELEAKKKLTRTQIRKGSQTLCFGVGAVTLTMIGLIVNATPVAAVTNQTIGMVVGLLSVTFGFAAFIRTGLFCGHQDLSPKYASIMLGVTNTAAAIASTLSTFFTGLFLSMTGGNWAYSLFFPIAALQLVSVFVFLIWKSDPVDFDAVA</sequence>
<keyword evidence="4 6" id="KW-0472">Membrane</keyword>
<feature type="transmembrane region" description="Helical" evidence="6">
    <location>
        <begin position="301"/>
        <end position="324"/>
    </location>
</feature>
<dbReference type="Pfam" id="PF07690">
    <property type="entry name" value="MFS_1"/>
    <property type="match status" value="1"/>
</dbReference>
<keyword evidence="3 6" id="KW-1133">Transmembrane helix</keyword>
<dbReference type="AlphaFoldDB" id="A4RY64"/>
<feature type="transmembrane region" description="Helical" evidence="6">
    <location>
        <begin position="396"/>
        <end position="418"/>
    </location>
</feature>
<feature type="transmembrane region" description="Helical" evidence="6">
    <location>
        <begin position="167"/>
        <end position="187"/>
    </location>
</feature>
<dbReference type="GeneID" id="5001941"/>
<dbReference type="InterPro" id="IPR020846">
    <property type="entry name" value="MFS_dom"/>
</dbReference>
<evidence type="ECO:0000256" key="6">
    <source>
        <dbReference type="SAM" id="Phobius"/>
    </source>
</evidence>
<name>A4RY64_OSTLU</name>
<feature type="transmembrane region" description="Helical" evidence="6">
    <location>
        <begin position="222"/>
        <end position="243"/>
    </location>
</feature>
<comment type="subcellular location">
    <subcellularLocation>
        <location evidence="1">Membrane</location>
        <topology evidence="1">Multi-pass membrane protein</topology>
    </subcellularLocation>
</comment>
<feature type="transmembrane region" description="Helical" evidence="6">
    <location>
        <begin position="263"/>
        <end position="280"/>
    </location>
</feature>
<feature type="transmembrane region" description="Helical" evidence="6">
    <location>
        <begin position="50"/>
        <end position="71"/>
    </location>
</feature>
<gene>
    <name evidence="8" type="ORF">OSTLU_38823</name>
</gene>